<comment type="caution">
    <text evidence="1">The sequence shown here is derived from an EMBL/GenBank/DDBJ whole genome shotgun (WGS) entry which is preliminary data.</text>
</comment>
<reference evidence="1 2" key="1">
    <citation type="submission" date="2024-02" db="EMBL/GenBank/DDBJ databases">
        <authorList>
            <person name="Chen Y."/>
            <person name="Shah S."/>
            <person name="Dougan E. K."/>
            <person name="Thang M."/>
            <person name="Chan C."/>
        </authorList>
    </citation>
    <scope>NUCLEOTIDE SEQUENCE [LARGE SCALE GENOMIC DNA]</scope>
</reference>
<name>A0ABP0LDF6_9DINO</name>
<dbReference type="EMBL" id="CAXAMM010015792">
    <property type="protein sequence ID" value="CAK9037186.1"/>
    <property type="molecule type" value="Genomic_DNA"/>
</dbReference>
<accession>A0ABP0LDF6</accession>
<proteinExistence type="predicted"/>
<gene>
    <name evidence="1" type="ORF">SCF082_LOCUS22048</name>
</gene>
<evidence type="ECO:0000313" key="2">
    <source>
        <dbReference type="Proteomes" id="UP001642464"/>
    </source>
</evidence>
<keyword evidence="2" id="KW-1185">Reference proteome</keyword>
<organism evidence="1 2">
    <name type="scientific">Durusdinium trenchii</name>
    <dbReference type="NCBI Taxonomy" id="1381693"/>
    <lineage>
        <taxon>Eukaryota</taxon>
        <taxon>Sar</taxon>
        <taxon>Alveolata</taxon>
        <taxon>Dinophyceae</taxon>
        <taxon>Suessiales</taxon>
        <taxon>Symbiodiniaceae</taxon>
        <taxon>Durusdinium</taxon>
    </lineage>
</organism>
<protein>
    <submittedName>
        <fullName evidence="1">Uncharacterized protein</fullName>
    </submittedName>
</protein>
<evidence type="ECO:0000313" key="1">
    <source>
        <dbReference type="EMBL" id="CAK9037186.1"/>
    </source>
</evidence>
<dbReference type="Proteomes" id="UP001642464">
    <property type="component" value="Unassembled WGS sequence"/>
</dbReference>
<sequence>MCETLTASSLGFSADNVWPSSAPALALWAVALFHIIFLAAAVCRDLRMRRQGWWKEEYFLTRDAAHAQVFKLSLASRLRALGCGALSALSRNEAMSRLANYLGIFCVRTAAATKLHLTELDVQFMLLHMYQVTFANEESAWTRKRNADFLALQLKVQQAITASYSELVSQPSIRSRFWIFFLQFQPHRAVQSYSLVTRCFMRACVVVANIFGRVALSVLFFLVVGDTQPRNDESCKAAGSRQYVEGVVGGLGLQLLFSCISRLLQLLWTGILLLFHSREFKQDVQWDAESRRQQVTKWWLQDVAFAALILLYSFGCCMLGTAYVASASDEDGQRWLASFATMVFLTVLVEPLAKSLVSAGLAGRSIQETGGISLQDCLGIHGPSVSARVDLDPIREVEEVPGAPDCPVPLRSPSAPALKGNTAKEPDISPVGSAGLSGAGPPTIHAWRSSPNVGHSGKARGQRDTWRRKCEPQDDLAVESASMSIHELGHAKAPC</sequence>